<keyword evidence="2" id="KW-1185">Reference proteome</keyword>
<organism evidence="1 2">
    <name type="scientific">Araneus ventricosus</name>
    <name type="common">Orbweaver spider</name>
    <name type="synonym">Epeira ventricosa</name>
    <dbReference type="NCBI Taxonomy" id="182803"/>
    <lineage>
        <taxon>Eukaryota</taxon>
        <taxon>Metazoa</taxon>
        <taxon>Ecdysozoa</taxon>
        <taxon>Arthropoda</taxon>
        <taxon>Chelicerata</taxon>
        <taxon>Arachnida</taxon>
        <taxon>Araneae</taxon>
        <taxon>Araneomorphae</taxon>
        <taxon>Entelegynae</taxon>
        <taxon>Araneoidea</taxon>
        <taxon>Araneidae</taxon>
        <taxon>Araneus</taxon>
    </lineage>
</organism>
<reference evidence="1 2" key="1">
    <citation type="journal article" date="2019" name="Sci. Rep.">
        <title>Orb-weaving spider Araneus ventricosus genome elucidates the spidroin gene catalogue.</title>
        <authorList>
            <person name="Kono N."/>
            <person name="Nakamura H."/>
            <person name="Ohtoshi R."/>
            <person name="Moran D.A.P."/>
            <person name="Shinohara A."/>
            <person name="Yoshida Y."/>
            <person name="Fujiwara M."/>
            <person name="Mori M."/>
            <person name="Tomita M."/>
            <person name="Arakawa K."/>
        </authorList>
    </citation>
    <scope>NUCLEOTIDE SEQUENCE [LARGE SCALE GENOMIC DNA]</scope>
</reference>
<dbReference type="EMBL" id="BGPR01260112">
    <property type="protein sequence ID" value="GBM68815.1"/>
    <property type="molecule type" value="Genomic_DNA"/>
</dbReference>
<dbReference type="AlphaFoldDB" id="A0A4Y2HUF1"/>
<gene>
    <name evidence="1" type="ORF">AVEN_128511_1</name>
</gene>
<name>A0A4Y2HUF1_ARAVE</name>
<proteinExistence type="predicted"/>
<sequence length="125" mass="14863">MSVKFYKIQRNFERFEIFGIGFRTLSELSLLRHFVSTLIDETNQQTPHMTHLSRKWTHFRFAGPYIRNSDLEYRISGTVGVIDSKIAPTRVVRRDLTNRTILIKLRRIRIFSRPGLDRARDRRVG</sequence>
<accession>A0A4Y2HUF1</accession>
<comment type="caution">
    <text evidence="1">The sequence shown here is derived from an EMBL/GenBank/DDBJ whole genome shotgun (WGS) entry which is preliminary data.</text>
</comment>
<dbReference type="Proteomes" id="UP000499080">
    <property type="component" value="Unassembled WGS sequence"/>
</dbReference>
<evidence type="ECO:0000313" key="1">
    <source>
        <dbReference type="EMBL" id="GBM68815.1"/>
    </source>
</evidence>
<evidence type="ECO:0000313" key="2">
    <source>
        <dbReference type="Proteomes" id="UP000499080"/>
    </source>
</evidence>
<protein>
    <submittedName>
        <fullName evidence="1">Uncharacterized protein</fullName>
    </submittedName>
</protein>